<dbReference type="Gene3D" id="1.10.260.40">
    <property type="entry name" value="lambda repressor-like DNA-binding domains"/>
    <property type="match status" value="1"/>
</dbReference>
<organism evidence="2 3">
    <name type="scientific">Dorea longicatena</name>
    <dbReference type="NCBI Taxonomy" id="88431"/>
    <lineage>
        <taxon>Bacteria</taxon>
        <taxon>Bacillati</taxon>
        <taxon>Bacillota</taxon>
        <taxon>Clostridia</taxon>
        <taxon>Lachnospirales</taxon>
        <taxon>Lachnospiraceae</taxon>
        <taxon>Dorea</taxon>
    </lineage>
</organism>
<dbReference type="OrthoDB" id="9781521at2"/>
<proteinExistence type="predicted"/>
<dbReference type="InterPro" id="IPR010982">
    <property type="entry name" value="Lambda_DNA-bd_dom_sf"/>
</dbReference>
<reference evidence="2 3" key="1">
    <citation type="submission" date="2015-09" db="EMBL/GenBank/DDBJ databases">
        <authorList>
            <consortium name="Pathogen Informatics"/>
        </authorList>
    </citation>
    <scope>NUCLEOTIDE SEQUENCE [LARGE SCALE GENOMIC DNA]</scope>
    <source>
        <strain evidence="2 3">2789STDY5834961</strain>
    </source>
</reference>
<name>A0A173TXX2_9FIRM</name>
<protein>
    <submittedName>
        <fullName evidence="2">Antitoxin HipB</fullName>
    </submittedName>
</protein>
<evidence type="ECO:0000313" key="2">
    <source>
        <dbReference type="EMBL" id="CUN07742.1"/>
    </source>
</evidence>
<sequence length="335" mass="37989">MNNQEYVEKILELIKSHMKQNNITQKKLVELCKGKKIKISQGTISNAFNTPSSVRLTTLINICDGLNISLSTLMKNIELSLKLPEPSDNLIVYDTSDPAYRGYLNSYHVYFLSTDEKKVGELVHGILNFKNSNTPGPCKALLELNTGDQDPYTKKIHIKKYTGDMIISRVGCIYCNLISYEYGDIWTLVFNHLQLNFDSFIGGIGGGITSSAGGTRIPTIHKVFLSSTELTEDQQFYVCGLLRLYRDEITISTQQLNTLMNDSKLDLKFKRNIERILAKPEIFYSIPVESLKSSVPNKNYVKMLSMLLQYSSMPYNDKITMAETDLAQYIIRPSE</sequence>
<dbReference type="CDD" id="cd00093">
    <property type="entry name" value="HTH_XRE"/>
    <property type="match status" value="1"/>
</dbReference>
<dbReference type="Pfam" id="PF13443">
    <property type="entry name" value="HTH_26"/>
    <property type="match status" value="1"/>
</dbReference>
<dbReference type="GO" id="GO:0003677">
    <property type="term" value="F:DNA binding"/>
    <property type="evidence" value="ECO:0007669"/>
    <property type="project" value="InterPro"/>
</dbReference>
<dbReference type="InterPro" id="IPR001387">
    <property type="entry name" value="Cro/C1-type_HTH"/>
</dbReference>
<dbReference type="Proteomes" id="UP000095597">
    <property type="component" value="Unassembled WGS sequence"/>
</dbReference>
<dbReference type="EMBL" id="CYXO01000010">
    <property type="protein sequence ID" value="CUN07742.1"/>
    <property type="molecule type" value="Genomic_DNA"/>
</dbReference>
<feature type="domain" description="HTH cro/C1-type" evidence="1">
    <location>
        <begin position="14"/>
        <end position="73"/>
    </location>
</feature>
<evidence type="ECO:0000259" key="1">
    <source>
        <dbReference type="PROSITE" id="PS50943"/>
    </source>
</evidence>
<dbReference type="PROSITE" id="PS50943">
    <property type="entry name" value="HTH_CROC1"/>
    <property type="match status" value="1"/>
</dbReference>
<dbReference type="RefSeq" id="WP_055214429.1">
    <property type="nucleotide sequence ID" value="NZ_CYXO01000010.1"/>
</dbReference>
<gene>
    <name evidence="2" type="ORF">ERS852573_01815</name>
</gene>
<dbReference type="SUPFAM" id="SSF47413">
    <property type="entry name" value="lambda repressor-like DNA-binding domains"/>
    <property type="match status" value="1"/>
</dbReference>
<accession>A0A173TXX2</accession>
<evidence type="ECO:0000313" key="3">
    <source>
        <dbReference type="Proteomes" id="UP000095597"/>
    </source>
</evidence>
<dbReference type="AlphaFoldDB" id="A0A173TXX2"/>